<keyword evidence="3" id="KW-1185">Reference proteome</keyword>
<evidence type="ECO:0000313" key="1">
    <source>
        <dbReference type="EMBL" id="AMW34311.1"/>
    </source>
</evidence>
<gene>
    <name evidence="1" type="ORF">AY555_02930</name>
    <name evidence="2" type="ORF">AY555_04530</name>
</gene>
<evidence type="ECO:0000313" key="2">
    <source>
        <dbReference type="EMBL" id="AMW34569.1"/>
    </source>
</evidence>
<dbReference type="EMBL" id="CP014525">
    <property type="protein sequence ID" value="AMW34311.1"/>
    <property type="molecule type" value="Genomic_DNA"/>
</dbReference>
<organism evidence="2 3">
    <name type="scientific">Haematospirillum jordaniae</name>
    <dbReference type="NCBI Taxonomy" id="1549855"/>
    <lineage>
        <taxon>Bacteria</taxon>
        <taxon>Pseudomonadati</taxon>
        <taxon>Pseudomonadota</taxon>
        <taxon>Alphaproteobacteria</taxon>
        <taxon>Rhodospirillales</taxon>
        <taxon>Novispirillaceae</taxon>
        <taxon>Haematospirillum</taxon>
    </lineage>
</organism>
<name>A0A143DDA0_9PROT</name>
<dbReference type="STRING" id="1549855.AY555_02930"/>
<dbReference type="KEGG" id="hjo:AY555_02930"/>
<dbReference type="RefSeq" id="WP_066133232.1">
    <property type="nucleotide sequence ID" value="NZ_CP014525.1"/>
</dbReference>
<evidence type="ECO:0000313" key="3">
    <source>
        <dbReference type="Proteomes" id="UP000076066"/>
    </source>
</evidence>
<dbReference type="Proteomes" id="UP000076066">
    <property type="component" value="Chromosome"/>
</dbReference>
<reference evidence="2 3" key="1">
    <citation type="submission" date="2016-02" db="EMBL/GenBank/DDBJ databases">
        <title>Complete Genome of H5569, the type strain of the newly described species Haematospirillium jordaniae.</title>
        <authorList>
            <person name="Nicholson A.C."/>
            <person name="Humrighouse B.W."/>
            <person name="Loparov V."/>
            <person name="McQuiston J.R."/>
        </authorList>
    </citation>
    <scope>NUCLEOTIDE SEQUENCE [LARGE SCALE GENOMIC DNA]</scope>
    <source>
        <strain evidence="2 3">H5569</strain>
    </source>
</reference>
<accession>A0A143DDA0</accession>
<protein>
    <submittedName>
        <fullName evidence="2">Uncharacterized protein</fullName>
    </submittedName>
</protein>
<dbReference type="EMBL" id="CP014525">
    <property type="protein sequence ID" value="AMW34569.1"/>
    <property type="molecule type" value="Genomic_DNA"/>
</dbReference>
<proteinExistence type="predicted"/>
<dbReference type="AlphaFoldDB" id="A0A143DDA0"/>
<dbReference type="KEGG" id="hjo:AY555_04530"/>
<dbReference type="GeneID" id="53316417"/>
<sequence>MMFTHRMTETERLRWVGHVGGRKDLSLSARVVALSLGYGLAPFIQASIMRTARGLAEASGMCVRTCLTALRKLQAAGLLPRTQTVRQPLKTVTAALKAAMTCMGILRRDPAKDAVERLATTLHESGCRVAETLVRQADAAFDGLILELQCSSFAYDWLTGRQQHELRRAADQAGLQVHVVRGSAG</sequence>